<name>A0ABU5VU31_9BACT</name>
<keyword evidence="2" id="KW-1185">Reference proteome</keyword>
<evidence type="ECO:0000313" key="2">
    <source>
        <dbReference type="Proteomes" id="UP001302274"/>
    </source>
</evidence>
<dbReference type="EMBL" id="JAYGJQ010000001">
    <property type="protein sequence ID" value="MEA9356117.1"/>
    <property type="molecule type" value="Genomic_DNA"/>
</dbReference>
<gene>
    <name evidence="1" type="ORF">SHI21_07890</name>
</gene>
<proteinExistence type="predicted"/>
<organism evidence="1 2">
    <name type="scientific">Bacteriovorax antarcticus</name>
    <dbReference type="NCBI Taxonomy" id="3088717"/>
    <lineage>
        <taxon>Bacteria</taxon>
        <taxon>Pseudomonadati</taxon>
        <taxon>Bdellovibrionota</taxon>
        <taxon>Bacteriovoracia</taxon>
        <taxon>Bacteriovoracales</taxon>
        <taxon>Bacteriovoracaceae</taxon>
        <taxon>Bacteriovorax</taxon>
    </lineage>
</organism>
<evidence type="ECO:0008006" key="3">
    <source>
        <dbReference type="Google" id="ProtNLM"/>
    </source>
</evidence>
<accession>A0ABU5VU31</accession>
<evidence type="ECO:0000313" key="1">
    <source>
        <dbReference type="EMBL" id="MEA9356117.1"/>
    </source>
</evidence>
<reference evidence="1 2" key="1">
    <citation type="submission" date="2023-11" db="EMBL/GenBank/DDBJ databases">
        <title>A Novel Polar Bacteriovorax (B. antarcticus) Isolated from the Biocrust in Antarctica.</title>
        <authorList>
            <person name="Mun W."/>
            <person name="Choi S.Y."/>
            <person name="Mitchell R.J."/>
        </authorList>
    </citation>
    <scope>NUCLEOTIDE SEQUENCE [LARGE SCALE GENOMIC DNA]</scope>
    <source>
        <strain evidence="1 2">PP10</strain>
    </source>
</reference>
<dbReference type="Proteomes" id="UP001302274">
    <property type="component" value="Unassembled WGS sequence"/>
</dbReference>
<dbReference type="RefSeq" id="WP_323575794.1">
    <property type="nucleotide sequence ID" value="NZ_JAYGJQ010000001.1"/>
</dbReference>
<protein>
    <recommendedName>
        <fullName evidence="3">YrzI family small protein</fullName>
    </recommendedName>
</protein>
<comment type="caution">
    <text evidence="1">The sequence shown here is derived from an EMBL/GenBank/DDBJ whole genome shotgun (WGS) entry which is preliminary data.</text>
</comment>
<sequence>MMGLFKFLFNKNSLFYNSSEQRQYEFNQQLRKDSISANQIRSF</sequence>